<organism evidence="1 2">
    <name type="scientific">Campylobacter sputorum subsp. sputorum</name>
    <dbReference type="NCBI Taxonomy" id="32024"/>
    <lineage>
        <taxon>Bacteria</taxon>
        <taxon>Pseudomonadati</taxon>
        <taxon>Campylobacterota</taxon>
        <taxon>Epsilonproteobacteria</taxon>
        <taxon>Campylobacterales</taxon>
        <taxon>Campylobacteraceae</taxon>
        <taxon>Campylobacter</taxon>
    </lineage>
</organism>
<gene>
    <name evidence="1" type="ORF">NCTC12475_00311</name>
</gene>
<accession>A0A381DHY5</accession>
<dbReference type="AlphaFoldDB" id="A0A381DHY5"/>
<protein>
    <submittedName>
        <fullName evidence="1">Uncharacterized protein</fullName>
    </submittedName>
</protein>
<dbReference type="Proteomes" id="UP000254920">
    <property type="component" value="Unassembled WGS sequence"/>
</dbReference>
<sequence length="155" mass="18936">MKKMKFFNLEWIKGDILDIEYDKRQKEYDNYIHSIKNSTNIIIRHFCDINFNDAKIVKINNKNKSLFVKFYIGDLQNGYYELNVNFIVSKDFSLHKNITKKEIITSEVIYENKIFYFLFILNDFKEYCIEFLDIKDLKFHKIKENLYLNLNKEKL</sequence>
<evidence type="ECO:0000313" key="2">
    <source>
        <dbReference type="Proteomes" id="UP000254920"/>
    </source>
</evidence>
<reference evidence="1 2" key="1">
    <citation type="submission" date="2018-06" db="EMBL/GenBank/DDBJ databases">
        <authorList>
            <consortium name="Pathogen Informatics"/>
            <person name="Doyle S."/>
        </authorList>
    </citation>
    <scope>NUCLEOTIDE SEQUENCE [LARGE SCALE GENOMIC DNA]</scope>
    <source>
        <strain evidence="1 2">NCTC12475</strain>
    </source>
</reference>
<evidence type="ECO:0000313" key="1">
    <source>
        <dbReference type="EMBL" id="SUX10023.1"/>
    </source>
</evidence>
<dbReference type="EMBL" id="UFVD01000001">
    <property type="protein sequence ID" value="SUX10023.1"/>
    <property type="molecule type" value="Genomic_DNA"/>
</dbReference>
<proteinExistence type="predicted"/>
<name>A0A381DHY5_9BACT</name>
<keyword evidence="2" id="KW-1185">Reference proteome</keyword>